<evidence type="ECO:0000259" key="8">
    <source>
        <dbReference type="Pfam" id="PF25068"/>
    </source>
</evidence>
<dbReference type="GO" id="GO:0035721">
    <property type="term" value="P:intraciliary retrograde transport"/>
    <property type="evidence" value="ECO:0007669"/>
    <property type="project" value="TreeGrafter"/>
</dbReference>
<dbReference type="InterPro" id="IPR056836">
    <property type="entry name" value="ARM_TT21_4th"/>
</dbReference>
<dbReference type="Pfam" id="PF13181">
    <property type="entry name" value="TPR_8"/>
    <property type="match status" value="1"/>
</dbReference>
<feature type="domain" description="Tetratricopeptide repeat protein 21A/21B fifth ARM repeats" evidence="7">
    <location>
        <begin position="307"/>
        <end position="426"/>
    </location>
</feature>
<feature type="domain" description="Tetratricopeptide repeat protein 21A/21B C-terminal ARM" evidence="6">
    <location>
        <begin position="449"/>
        <end position="691"/>
    </location>
</feature>
<dbReference type="OMA" id="NTDIKIM"/>
<feature type="repeat" description="TPR" evidence="4">
    <location>
        <begin position="577"/>
        <end position="610"/>
    </location>
</feature>
<dbReference type="GO" id="GO:0030991">
    <property type="term" value="C:intraciliary transport particle A"/>
    <property type="evidence" value="ECO:0007669"/>
    <property type="project" value="TreeGrafter"/>
</dbReference>
<evidence type="ECO:0000256" key="3">
    <source>
        <dbReference type="ARBA" id="ARBA00022803"/>
    </source>
</evidence>
<gene>
    <name evidence="9" type="ORF">BSAL_12035</name>
</gene>
<dbReference type="PANTHER" id="PTHR14699:SF0">
    <property type="entry name" value="TETRATRICOPEPTIDE REPEAT PROTEIN 21 HOMOLOG"/>
    <property type="match status" value="1"/>
</dbReference>
<name>A0A0S4JEF3_BODSA</name>
<dbReference type="Pfam" id="PF25068">
    <property type="entry name" value="ARM_TT21_4th"/>
    <property type="match status" value="1"/>
</dbReference>
<feature type="repeat" description="TPR" evidence="4">
    <location>
        <begin position="103"/>
        <end position="136"/>
    </location>
</feature>
<keyword evidence="10" id="KW-1185">Reference proteome</keyword>
<dbReference type="Proteomes" id="UP000051952">
    <property type="component" value="Unassembled WGS sequence"/>
</dbReference>
<dbReference type="Pfam" id="PF25063">
    <property type="entry name" value="ARM_TT21_C"/>
    <property type="match status" value="1"/>
</dbReference>
<organism evidence="9 10">
    <name type="scientific">Bodo saltans</name>
    <name type="common">Flagellated protozoan</name>
    <dbReference type="NCBI Taxonomy" id="75058"/>
    <lineage>
        <taxon>Eukaryota</taxon>
        <taxon>Discoba</taxon>
        <taxon>Euglenozoa</taxon>
        <taxon>Kinetoplastea</taxon>
        <taxon>Metakinetoplastina</taxon>
        <taxon>Eubodonida</taxon>
        <taxon>Bodonidae</taxon>
        <taxon>Bodo</taxon>
    </lineage>
</organism>
<keyword evidence="3 4" id="KW-0802">TPR repeat</keyword>
<evidence type="ECO:0000259" key="6">
    <source>
        <dbReference type="Pfam" id="PF25063"/>
    </source>
</evidence>
<dbReference type="InterPro" id="IPR011990">
    <property type="entry name" value="TPR-like_helical_dom_sf"/>
</dbReference>
<dbReference type="GO" id="GO:0061512">
    <property type="term" value="P:protein localization to cilium"/>
    <property type="evidence" value="ECO:0007669"/>
    <property type="project" value="TreeGrafter"/>
</dbReference>
<dbReference type="OrthoDB" id="10259630at2759"/>
<evidence type="ECO:0000256" key="5">
    <source>
        <dbReference type="SAM" id="MobiDB-lite"/>
    </source>
</evidence>
<evidence type="ECO:0000256" key="4">
    <source>
        <dbReference type="PROSITE-ProRule" id="PRU00339"/>
    </source>
</evidence>
<evidence type="ECO:0000259" key="7">
    <source>
        <dbReference type="Pfam" id="PF25064"/>
    </source>
</evidence>
<reference evidence="10" key="1">
    <citation type="submission" date="2015-09" db="EMBL/GenBank/DDBJ databases">
        <authorList>
            <consortium name="Pathogen Informatics"/>
        </authorList>
    </citation>
    <scope>NUCLEOTIDE SEQUENCE [LARGE SCALE GENOMIC DNA]</scope>
    <source>
        <strain evidence="10">Lake Konstanz</strain>
    </source>
</reference>
<dbReference type="SMART" id="SM00028">
    <property type="entry name" value="TPR"/>
    <property type="match status" value="9"/>
</dbReference>
<evidence type="ECO:0000313" key="10">
    <source>
        <dbReference type="Proteomes" id="UP000051952"/>
    </source>
</evidence>
<dbReference type="PROSITE" id="PS50005">
    <property type="entry name" value="TPR"/>
    <property type="match status" value="4"/>
</dbReference>
<dbReference type="VEuPathDB" id="TriTrypDB:BSAL_12035"/>
<dbReference type="PANTHER" id="PTHR14699">
    <property type="entry name" value="STI2 PROTEIN-RELATED"/>
    <property type="match status" value="1"/>
</dbReference>
<accession>A0A0S4JEF3</accession>
<dbReference type="Gene3D" id="1.25.40.10">
    <property type="entry name" value="Tetratricopeptide repeat domain"/>
    <property type="match status" value="3"/>
</dbReference>
<dbReference type="InterPro" id="IPR056834">
    <property type="entry name" value="ARM_TT21_C"/>
</dbReference>
<dbReference type="Pfam" id="PF25064">
    <property type="entry name" value="ARM_TT21_5th"/>
    <property type="match status" value="1"/>
</dbReference>
<dbReference type="GO" id="GO:0005929">
    <property type="term" value="C:cilium"/>
    <property type="evidence" value="ECO:0007669"/>
    <property type="project" value="GOC"/>
</dbReference>
<evidence type="ECO:0000256" key="2">
    <source>
        <dbReference type="ARBA" id="ARBA00022737"/>
    </source>
</evidence>
<dbReference type="InterPro" id="IPR056835">
    <property type="entry name" value="ARM_TT21_5th"/>
</dbReference>
<feature type="repeat" description="TPR" evidence="4">
    <location>
        <begin position="307"/>
        <end position="340"/>
    </location>
</feature>
<dbReference type="EMBL" id="CYKH01001592">
    <property type="protein sequence ID" value="CUG87792.1"/>
    <property type="molecule type" value="Genomic_DNA"/>
</dbReference>
<evidence type="ECO:0000313" key="9">
    <source>
        <dbReference type="EMBL" id="CUG87792.1"/>
    </source>
</evidence>
<sequence>MLRINIAHAMIVARTDIEGALEILRQVPAKSEFFLAAKSRMANIYLVHRQNRRMFAKCFEELVESFPSVQSYIHLGEAYTAVQEPEKAITAFEKARAMDPNNAELAVRIGRALVTTHDYQRALRYYRDAVAADGTKFNLRQDLATLYWRLGDIEKAIGVLRDAPVLTKQATGNASEDMESAVERVNATLMMCKIYRSAGDLRSATEALIQARVFQINVLSKLRGETAETGIQQRGIAAGICLELGEYYTSNNQSIEKALTFFNEALRHDEANERAMLALARLYLNRGEIESCEQQCNALLRVNQACEEAIMILADIMYRKNRFDDAAHHFMQLLEKKPDNFKTMVEYVMLLRRAGRLDDALPVFANAEKLMRPGQKPDPGFSFARGLYHRYTNNNSDALKDFNNGRLPKDNPYSQRCLEAMIEVYIMPDNENIWEDSENRDEMTENLRTAEKLVREVAHPERRGILEGYCLVAGKKKDTLERAVNRFFELVAATEQQQAAEGGKGAAAKPAAASPSTSDAAAADEGVTSSSEKLNVPALVGLATALQIMRQTPKARNHLKRIAKGTPQNVDEADHYERGWLLLADVYIQNGKYDLAQELLKRAIQNNKSCCRAWEYMGLIFEKEQSYKDAADCYENAWKLVKESDPSIGYKLAFNFLKARKFVQSIDVCHKVLTSHPSYPKIRKEVLDRARSMLRP</sequence>
<comment type="similarity">
    <text evidence="1">Belongs to the TTC21 family.</text>
</comment>
<protein>
    <recommendedName>
        <fullName evidence="11">Tetratricopeptide repeat protein</fullName>
    </recommendedName>
</protein>
<dbReference type="Pfam" id="PF25058">
    <property type="entry name" value="ARM_TT21"/>
    <property type="match status" value="1"/>
</dbReference>
<dbReference type="FunFam" id="1.25.40.10:FF:000219">
    <property type="entry name" value="Tetratricopeptide repeat domain 21B"/>
    <property type="match status" value="1"/>
</dbReference>
<evidence type="ECO:0000256" key="1">
    <source>
        <dbReference type="ARBA" id="ARBA00010935"/>
    </source>
</evidence>
<feature type="domain" description="Tetratricopeptide repeat protein 21A/21B fourth ARM" evidence="8">
    <location>
        <begin position="105"/>
        <end position="266"/>
    </location>
</feature>
<dbReference type="InterPro" id="IPR040364">
    <property type="entry name" value="TTC21A/TTC21B"/>
</dbReference>
<dbReference type="InterPro" id="IPR019734">
    <property type="entry name" value="TPR_rpt"/>
</dbReference>
<keyword evidence="2" id="KW-0677">Repeat</keyword>
<feature type="region of interest" description="Disordered" evidence="5">
    <location>
        <begin position="501"/>
        <end position="528"/>
    </location>
</feature>
<evidence type="ECO:0008006" key="11">
    <source>
        <dbReference type="Google" id="ProtNLM"/>
    </source>
</evidence>
<dbReference type="PROSITE" id="PS50293">
    <property type="entry name" value="TPR_REGION"/>
    <property type="match status" value="1"/>
</dbReference>
<feature type="compositionally biased region" description="Low complexity" evidence="5">
    <location>
        <begin position="501"/>
        <end position="525"/>
    </location>
</feature>
<dbReference type="AlphaFoldDB" id="A0A0S4JEF3"/>
<dbReference type="SUPFAM" id="SSF48452">
    <property type="entry name" value="TPR-like"/>
    <property type="match status" value="3"/>
</dbReference>
<proteinExistence type="inferred from homology"/>
<feature type="repeat" description="TPR" evidence="4">
    <location>
        <begin position="69"/>
        <end position="102"/>
    </location>
</feature>